<protein>
    <recommendedName>
        <fullName evidence="4">Secreted protein</fullName>
    </recommendedName>
</protein>
<accession>A0A2T3AED0</accession>
<evidence type="ECO:0000313" key="3">
    <source>
        <dbReference type="Proteomes" id="UP000241462"/>
    </source>
</evidence>
<feature type="chain" id="PRO_5015467747" description="Secreted protein" evidence="1">
    <location>
        <begin position="26"/>
        <end position="88"/>
    </location>
</feature>
<dbReference type="EMBL" id="KZ678402">
    <property type="protein sequence ID" value="PSR94018.1"/>
    <property type="molecule type" value="Genomic_DNA"/>
</dbReference>
<gene>
    <name evidence="2" type="ORF">BD289DRAFT_428165</name>
</gene>
<reference evidence="2 3" key="1">
    <citation type="journal article" date="2018" name="Mycol. Prog.">
        <title>Coniella lustricola, a new species from submerged detritus.</title>
        <authorList>
            <person name="Raudabaugh D.B."/>
            <person name="Iturriaga T."/>
            <person name="Carver A."/>
            <person name="Mondo S."/>
            <person name="Pangilinan J."/>
            <person name="Lipzen A."/>
            <person name="He G."/>
            <person name="Amirebrahimi M."/>
            <person name="Grigoriev I.V."/>
            <person name="Miller A.N."/>
        </authorList>
    </citation>
    <scope>NUCLEOTIDE SEQUENCE [LARGE SCALE GENOMIC DNA]</scope>
    <source>
        <strain evidence="2 3">B22-T-1</strain>
    </source>
</reference>
<name>A0A2T3AED0_9PEZI</name>
<keyword evidence="1" id="KW-0732">Signal</keyword>
<dbReference type="AlphaFoldDB" id="A0A2T3AED0"/>
<dbReference type="InParanoid" id="A0A2T3AED0"/>
<organism evidence="2 3">
    <name type="scientific">Coniella lustricola</name>
    <dbReference type="NCBI Taxonomy" id="2025994"/>
    <lineage>
        <taxon>Eukaryota</taxon>
        <taxon>Fungi</taxon>
        <taxon>Dikarya</taxon>
        <taxon>Ascomycota</taxon>
        <taxon>Pezizomycotina</taxon>
        <taxon>Sordariomycetes</taxon>
        <taxon>Sordariomycetidae</taxon>
        <taxon>Diaporthales</taxon>
        <taxon>Schizoparmaceae</taxon>
        <taxon>Coniella</taxon>
    </lineage>
</organism>
<keyword evidence="3" id="KW-1185">Reference proteome</keyword>
<evidence type="ECO:0000256" key="1">
    <source>
        <dbReference type="SAM" id="SignalP"/>
    </source>
</evidence>
<sequence>MIMLRILFPTLHVMFSAVPFSRTSADRPNVLNITVASQTALGLVVKKKEKKLVASQLGRSRFRGASASVARYLVAATGAARLSPFCPP</sequence>
<evidence type="ECO:0008006" key="4">
    <source>
        <dbReference type="Google" id="ProtNLM"/>
    </source>
</evidence>
<proteinExistence type="predicted"/>
<feature type="signal peptide" evidence="1">
    <location>
        <begin position="1"/>
        <end position="25"/>
    </location>
</feature>
<evidence type="ECO:0000313" key="2">
    <source>
        <dbReference type="EMBL" id="PSR94018.1"/>
    </source>
</evidence>
<dbReference type="Proteomes" id="UP000241462">
    <property type="component" value="Unassembled WGS sequence"/>
</dbReference>